<organism evidence="3 4">
    <name type="scientific">Arthrobacter gallicola</name>
    <dbReference type="NCBI Taxonomy" id="2762225"/>
    <lineage>
        <taxon>Bacteria</taxon>
        <taxon>Bacillati</taxon>
        <taxon>Actinomycetota</taxon>
        <taxon>Actinomycetes</taxon>
        <taxon>Micrococcales</taxon>
        <taxon>Micrococcaceae</taxon>
        <taxon>Arthrobacter</taxon>
    </lineage>
</organism>
<sequence length="129" mass="13953">MEQKLRSTLSPRTAWILIGVCVIFWIISAFGLLQLPTSAPSLLTFFWLYLNALAALTSAVAVAAAVAALVLHRRAALALEPERPGGGPSSAPDDGGETDGEETDLFRLLDENPEPEKTTRPARKKRKRG</sequence>
<feature type="transmembrane region" description="Helical" evidence="2">
    <location>
        <begin position="12"/>
        <end position="33"/>
    </location>
</feature>
<reference evidence="3 4" key="1">
    <citation type="submission" date="2020-08" db="EMBL/GenBank/DDBJ databases">
        <title>A Genomic Blueprint of the Chicken Gut Microbiome.</title>
        <authorList>
            <person name="Gilroy R."/>
            <person name="Ravi A."/>
            <person name="Getino M."/>
            <person name="Pursley I."/>
            <person name="Horton D.L."/>
            <person name="Alikhan N.-F."/>
            <person name="Baker D."/>
            <person name="Gharbi K."/>
            <person name="Hall N."/>
            <person name="Watson M."/>
            <person name="Adriaenssens E.M."/>
            <person name="Foster-Nyarko E."/>
            <person name="Jarju S."/>
            <person name="Secka A."/>
            <person name="Antonio M."/>
            <person name="Oren A."/>
            <person name="Chaudhuri R."/>
            <person name="La Ragione R.M."/>
            <person name="Hildebrand F."/>
            <person name="Pallen M.J."/>
        </authorList>
    </citation>
    <scope>NUCLEOTIDE SEQUENCE [LARGE SCALE GENOMIC DNA]</scope>
    <source>
        <strain evidence="3 4">Sa2CUA1</strain>
    </source>
</reference>
<keyword evidence="2" id="KW-0472">Membrane</keyword>
<keyword evidence="2" id="KW-1133">Transmembrane helix</keyword>
<evidence type="ECO:0000313" key="4">
    <source>
        <dbReference type="Proteomes" id="UP000609874"/>
    </source>
</evidence>
<feature type="compositionally biased region" description="Acidic residues" evidence="1">
    <location>
        <begin position="94"/>
        <end position="103"/>
    </location>
</feature>
<evidence type="ECO:0000256" key="1">
    <source>
        <dbReference type="SAM" id="MobiDB-lite"/>
    </source>
</evidence>
<name>A0ABR8UQH7_9MICC</name>
<feature type="region of interest" description="Disordered" evidence="1">
    <location>
        <begin position="80"/>
        <end position="129"/>
    </location>
</feature>
<dbReference type="EMBL" id="JACSQD010000002">
    <property type="protein sequence ID" value="MBD7994798.1"/>
    <property type="molecule type" value="Genomic_DNA"/>
</dbReference>
<dbReference type="Proteomes" id="UP000609874">
    <property type="component" value="Unassembled WGS sequence"/>
</dbReference>
<feature type="transmembrane region" description="Helical" evidence="2">
    <location>
        <begin position="45"/>
        <end position="71"/>
    </location>
</feature>
<protein>
    <submittedName>
        <fullName evidence="3">Uncharacterized protein</fullName>
    </submittedName>
</protein>
<proteinExistence type="predicted"/>
<keyword evidence="4" id="KW-1185">Reference proteome</keyword>
<dbReference type="RefSeq" id="WP_191807167.1">
    <property type="nucleotide sequence ID" value="NZ_JACSQD010000002.1"/>
</dbReference>
<feature type="compositionally biased region" description="Basic and acidic residues" evidence="1">
    <location>
        <begin position="104"/>
        <end position="119"/>
    </location>
</feature>
<accession>A0ABR8UQH7</accession>
<evidence type="ECO:0000256" key="2">
    <source>
        <dbReference type="SAM" id="Phobius"/>
    </source>
</evidence>
<keyword evidence="2" id="KW-0812">Transmembrane</keyword>
<comment type="caution">
    <text evidence="3">The sequence shown here is derived from an EMBL/GenBank/DDBJ whole genome shotgun (WGS) entry which is preliminary data.</text>
</comment>
<gene>
    <name evidence="3" type="ORF">H9639_05745</name>
</gene>
<evidence type="ECO:0000313" key="3">
    <source>
        <dbReference type="EMBL" id="MBD7994798.1"/>
    </source>
</evidence>
<feature type="compositionally biased region" description="Basic residues" evidence="1">
    <location>
        <begin position="120"/>
        <end position="129"/>
    </location>
</feature>